<dbReference type="InParanoid" id="B9TH59"/>
<protein>
    <submittedName>
        <fullName evidence="1">Uncharacterized protein</fullName>
    </submittedName>
</protein>
<dbReference type="Proteomes" id="UP000008311">
    <property type="component" value="Unassembled WGS sequence"/>
</dbReference>
<evidence type="ECO:0000313" key="1">
    <source>
        <dbReference type="EMBL" id="EEF24806.1"/>
    </source>
</evidence>
<organism evidence="1 2">
    <name type="scientific">Ricinus communis</name>
    <name type="common">Castor bean</name>
    <dbReference type="NCBI Taxonomy" id="3988"/>
    <lineage>
        <taxon>Eukaryota</taxon>
        <taxon>Viridiplantae</taxon>
        <taxon>Streptophyta</taxon>
        <taxon>Embryophyta</taxon>
        <taxon>Tracheophyta</taxon>
        <taxon>Spermatophyta</taxon>
        <taxon>Magnoliopsida</taxon>
        <taxon>eudicotyledons</taxon>
        <taxon>Gunneridae</taxon>
        <taxon>Pentapetalae</taxon>
        <taxon>rosids</taxon>
        <taxon>fabids</taxon>
        <taxon>Malpighiales</taxon>
        <taxon>Euphorbiaceae</taxon>
        <taxon>Acalyphoideae</taxon>
        <taxon>Acalypheae</taxon>
        <taxon>Ricinus</taxon>
    </lineage>
</organism>
<keyword evidence="2" id="KW-1185">Reference proteome</keyword>
<sequence length="85" mass="10069">MRNEEGDGLGVTMPPSLVNVEIYFDQKGLFQAAMDFFTAYQQNGWKSTYGRPIRNWKACAAEWIFNYRQVIELRRRRSRFYSGSF</sequence>
<evidence type="ECO:0000313" key="2">
    <source>
        <dbReference type="Proteomes" id="UP000008311"/>
    </source>
</evidence>
<accession>B9TH59</accession>
<reference evidence="2" key="1">
    <citation type="journal article" date="2010" name="Nat. Biotechnol.">
        <title>Draft genome sequence of the oilseed species Ricinus communis.</title>
        <authorList>
            <person name="Chan A.P."/>
            <person name="Crabtree J."/>
            <person name="Zhao Q."/>
            <person name="Lorenzi H."/>
            <person name="Orvis J."/>
            <person name="Puiu D."/>
            <person name="Melake-Berhan A."/>
            <person name="Jones K.M."/>
            <person name="Redman J."/>
            <person name="Chen G."/>
            <person name="Cahoon E.B."/>
            <person name="Gedil M."/>
            <person name="Stanke M."/>
            <person name="Haas B.J."/>
            <person name="Wortman J.R."/>
            <person name="Fraser-Liggett C.M."/>
            <person name="Ravel J."/>
            <person name="Rabinowicz P.D."/>
        </authorList>
    </citation>
    <scope>NUCLEOTIDE SEQUENCE [LARGE SCALE GENOMIC DNA]</scope>
    <source>
        <strain evidence="2">cv. Hale</strain>
    </source>
</reference>
<dbReference type="EMBL" id="EQ981236">
    <property type="protein sequence ID" value="EEF24806.1"/>
    <property type="molecule type" value="Genomic_DNA"/>
</dbReference>
<gene>
    <name evidence="1" type="ORF">RCOM_1859880</name>
</gene>
<dbReference type="AlphaFoldDB" id="B9TH59"/>
<name>B9TH59_RICCO</name>
<feature type="non-terminal residue" evidence="1">
    <location>
        <position position="85"/>
    </location>
</feature>
<proteinExistence type="predicted"/>